<dbReference type="SUPFAM" id="SSF159245">
    <property type="entry name" value="AttH-like"/>
    <property type="match status" value="1"/>
</dbReference>
<accession>A0A2M9XDP6</accession>
<protein>
    <recommendedName>
        <fullName evidence="3">Tocopherol cyclase</fullName>
    </recommendedName>
</protein>
<gene>
    <name evidence="1" type="ORF">CH357_09270</name>
</gene>
<sequence length="333" mass="37664">MSIDEDYDFPRFRSDSNAGHYESWFVRGNHPVRPLAIWIRYTIFSPKHYPEDSIGELWAIYFDGENGKHYVSKSEYPISECEFSGDPFHIRIASSVQDHKGLKGKSGNKQGSTNIEWDLNFSGGDKPLFLFPKDLYAGGFPKAKVLVGKPSVLLNGFIKLENNKIDMKDWKGSQNHNWGPKHTDQYAWGQVAGFDGEEGSFLELATAKIKIGPLWTPAITPIVLRLHGQEYALNGLFSSFGRANYHYFDWKFQASSPEIKIEGRIHADKKDFACLRYANPPGGWKFCLNSKIARAEVLVQRKGETSPLRLRSARSAAFEILTEDPSHGLLTEV</sequence>
<keyword evidence="2" id="KW-1185">Reference proteome</keyword>
<dbReference type="Proteomes" id="UP000232196">
    <property type="component" value="Unassembled WGS sequence"/>
</dbReference>
<reference evidence="1 2" key="1">
    <citation type="submission" date="2017-07" db="EMBL/GenBank/DDBJ databases">
        <title>Leptospira spp. isolated from tropical soils.</title>
        <authorList>
            <person name="Thibeaux R."/>
            <person name="Iraola G."/>
            <person name="Ferres I."/>
            <person name="Bierque E."/>
            <person name="Girault D."/>
            <person name="Soupe-Gilbert M.-E."/>
            <person name="Picardeau M."/>
            <person name="Goarant C."/>
        </authorList>
    </citation>
    <scope>NUCLEOTIDE SEQUENCE [LARGE SCALE GENOMIC DNA]</scope>
    <source>
        <strain evidence="1 2">MCA1-C-A1</strain>
    </source>
</reference>
<dbReference type="EMBL" id="NPDN01000004">
    <property type="protein sequence ID" value="PJZ25818.1"/>
    <property type="molecule type" value="Genomic_DNA"/>
</dbReference>
<dbReference type="RefSeq" id="WP_100706458.1">
    <property type="nucleotide sequence ID" value="NZ_NPDL01000001.1"/>
</dbReference>
<evidence type="ECO:0000313" key="2">
    <source>
        <dbReference type="Proteomes" id="UP000232196"/>
    </source>
</evidence>
<dbReference type="AlphaFoldDB" id="A0A2M9XDP6"/>
<proteinExistence type="predicted"/>
<name>A0A2M9XDP6_9LEPT</name>
<comment type="caution">
    <text evidence="1">The sequence shown here is derived from an EMBL/GenBank/DDBJ whole genome shotgun (WGS) entry which is preliminary data.</text>
</comment>
<evidence type="ECO:0008006" key="3">
    <source>
        <dbReference type="Google" id="ProtNLM"/>
    </source>
</evidence>
<organism evidence="1 2">
    <name type="scientific">Leptospira hartskeerlii</name>
    <dbReference type="NCBI Taxonomy" id="2023177"/>
    <lineage>
        <taxon>Bacteria</taxon>
        <taxon>Pseudomonadati</taxon>
        <taxon>Spirochaetota</taxon>
        <taxon>Spirochaetia</taxon>
        <taxon>Leptospirales</taxon>
        <taxon>Leptospiraceae</taxon>
        <taxon>Leptospira</taxon>
    </lineage>
</organism>
<evidence type="ECO:0000313" key="1">
    <source>
        <dbReference type="EMBL" id="PJZ25818.1"/>
    </source>
</evidence>
<dbReference type="OrthoDB" id="333076at2"/>